<evidence type="ECO:0000256" key="6">
    <source>
        <dbReference type="ARBA" id="ARBA00022723"/>
    </source>
</evidence>
<dbReference type="Pfam" id="PF05033">
    <property type="entry name" value="Pre-SET"/>
    <property type="match status" value="1"/>
</dbReference>
<protein>
    <recommendedName>
        <fullName evidence="18">Histone-lysine N-methyltransferase eggless</fullName>
    </recommendedName>
</protein>
<comment type="subcellular location">
    <subcellularLocation>
        <location evidence="1">Nucleus</location>
    </subcellularLocation>
</comment>
<dbReference type="GO" id="GO:0003677">
    <property type="term" value="F:DNA binding"/>
    <property type="evidence" value="ECO:0007669"/>
    <property type="project" value="InterPro"/>
</dbReference>
<evidence type="ECO:0000256" key="7">
    <source>
        <dbReference type="ARBA" id="ARBA00022737"/>
    </source>
</evidence>
<evidence type="ECO:0000313" key="17">
    <source>
        <dbReference type="Proteomes" id="UP000792457"/>
    </source>
</evidence>
<dbReference type="SMART" id="SM00391">
    <property type="entry name" value="MBD"/>
    <property type="match status" value="1"/>
</dbReference>
<keyword evidence="2" id="KW-0678">Repressor</keyword>
<dbReference type="EMBL" id="KZ309354">
    <property type="protein sequence ID" value="KAG8238415.1"/>
    <property type="molecule type" value="Genomic_DNA"/>
</dbReference>
<feature type="domain" description="MBD" evidence="15">
    <location>
        <begin position="499"/>
        <end position="569"/>
    </location>
</feature>
<evidence type="ECO:0008006" key="18">
    <source>
        <dbReference type="Google" id="ProtNLM"/>
    </source>
</evidence>
<evidence type="ECO:0000259" key="15">
    <source>
        <dbReference type="PROSITE" id="PS50982"/>
    </source>
</evidence>
<dbReference type="InterPro" id="IPR041291">
    <property type="entry name" value="TUDOR_5"/>
</dbReference>
<evidence type="ECO:0000256" key="10">
    <source>
        <dbReference type="ARBA" id="ARBA00023015"/>
    </source>
</evidence>
<reference evidence="16" key="2">
    <citation type="submission" date="2017-10" db="EMBL/GenBank/DDBJ databases">
        <title>Ladona fulva Genome sequencing and assembly.</title>
        <authorList>
            <person name="Murali S."/>
            <person name="Richards S."/>
            <person name="Bandaranaike D."/>
            <person name="Bellair M."/>
            <person name="Blankenburg K."/>
            <person name="Chao H."/>
            <person name="Dinh H."/>
            <person name="Doddapaneni H."/>
            <person name="Dugan-Rocha S."/>
            <person name="Elkadiri S."/>
            <person name="Gnanaolivu R."/>
            <person name="Hernandez B."/>
            <person name="Skinner E."/>
            <person name="Javaid M."/>
            <person name="Lee S."/>
            <person name="Li M."/>
            <person name="Ming W."/>
            <person name="Munidasa M."/>
            <person name="Muniz J."/>
            <person name="Nguyen L."/>
            <person name="Hughes D."/>
            <person name="Osuji N."/>
            <person name="Pu L.-L."/>
            <person name="Puazo M."/>
            <person name="Qu C."/>
            <person name="Quiroz J."/>
            <person name="Raj R."/>
            <person name="Weissenberger G."/>
            <person name="Xin Y."/>
            <person name="Zou X."/>
            <person name="Han Y."/>
            <person name="Worley K."/>
            <person name="Muzny D."/>
            <person name="Gibbs R."/>
        </authorList>
    </citation>
    <scope>NUCLEOTIDE SEQUENCE</scope>
    <source>
        <strain evidence="16">Sampled in the wild</strain>
    </source>
</reference>
<evidence type="ECO:0000256" key="5">
    <source>
        <dbReference type="ARBA" id="ARBA00022691"/>
    </source>
</evidence>
<dbReference type="GO" id="GO:0046974">
    <property type="term" value="F:histone H3K9 methyltransferase activity"/>
    <property type="evidence" value="ECO:0007669"/>
    <property type="project" value="TreeGrafter"/>
</dbReference>
<evidence type="ECO:0000256" key="8">
    <source>
        <dbReference type="ARBA" id="ARBA00022833"/>
    </source>
</evidence>
<keyword evidence="3" id="KW-0489">Methyltransferase</keyword>
<evidence type="ECO:0000313" key="16">
    <source>
        <dbReference type="EMBL" id="KAG8238415.1"/>
    </source>
</evidence>
<evidence type="ECO:0000256" key="9">
    <source>
        <dbReference type="ARBA" id="ARBA00022853"/>
    </source>
</evidence>
<keyword evidence="4" id="KW-0808">Transferase</keyword>
<dbReference type="InterPro" id="IPR046341">
    <property type="entry name" value="SET_dom_sf"/>
</dbReference>
<dbReference type="InterPro" id="IPR007728">
    <property type="entry name" value="Pre-SET_dom"/>
</dbReference>
<keyword evidence="11" id="KW-0804">Transcription</keyword>
<dbReference type="SMART" id="SM00468">
    <property type="entry name" value="PreSET"/>
    <property type="match status" value="1"/>
</dbReference>
<dbReference type="PROSITE" id="PS50982">
    <property type="entry name" value="MBD"/>
    <property type="match status" value="1"/>
</dbReference>
<keyword evidence="8" id="KW-0862">Zinc</keyword>
<dbReference type="GO" id="GO:0010629">
    <property type="term" value="P:negative regulation of gene expression"/>
    <property type="evidence" value="ECO:0007669"/>
    <property type="project" value="TreeGrafter"/>
</dbReference>
<dbReference type="SUPFAM" id="SSF82199">
    <property type="entry name" value="SET domain"/>
    <property type="match status" value="1"/>
</dbReference>
<dbReference type="PANTHER" id="PTHR46024">
    <property type="entry name" value="HISTONE-LYSINE N-METHYLTRANSFERASE EGGLESS"/>
    <property type="match status" value="1"/>
</dbReference>
<dbReference type="InterPro" id="IPR001739">
    <property type="entry name" value="Methyl_CpG_DNA-bd"/>
</dbReference>
<keyword evidence="12" id="KW-0539">Nucleus</keyword>
<dbReference type="InterPro" id="IPR051516">
    <property type="entry name" value="SETDB_methyltransferase"/>
</dbReference>
<dbReference type="Gene3D" id="2.170.270.10">
    <property type="entry name" value="SET domain"/>
    <property type="match status" value="1"/>
</dbReference>
<evidence type="ECO:0000256" key="12">
    <source>
        <dbReference type="ARBA" id="ARBA00023242"/>
    </source>
</evidence>
<evidence type="ECO:0000256" key="3">
    <source>
        <dbReference type="ARBA" id="ARBA00022603"/>
    </source>
</evidence>
<name>A0A8K0P731_LADFU</name>
<dbReference type="PANTHER" id="PTHR46024:SF1">
    <property type="entry name" value="HISTONE-LYSINE N-METHYLTRANSFERASE EGGLESS"/>
    <property type="match status" value="1"/>
</dbReference>
<keyword evidence="5" id="KW-0949">S-adenosyl-L-methionine</keyword>
<feature type="non-terminal residue" evidence="16">
    <location>
        <position position="1"/>
    </location>
</feature>
<keyword evidence="10" id="KW-0805">Transcription regulation</keyword>
<dbReference type="CDD" id="cd21181">
    <property type="entry name" value="Tudor_SETDB1_rpt2"/>
    <property type="match status" value="1"/>
</dbReference>
<dbReference type="GO" id="GO:0032259">
    <property type="term" value="P:methylation"/>
    <property type="evidence" value="ECO:0007669"/>
    <property type="project" value="UniProtKB-KW"/>
</dbReference>
<organism evidence="16 17">
    <name type="scientific">Ladona fulva</name>
    <name type="common">Scarce chaser dragonfly</name>
    <name type="synonym">Libellula fulva</name>
    <dbReference type="NCBI Taxonomy" id="123851"/>
    <lineage>
        <taxon>Eukaryota</taxon>
        <taxon>Metazoa</taxon>
        <taxon>Ecdysozoa</taxon>
        <taxon>Arthropoda</taxon>
        <taxon>Hexapoda</taxon>
        <taxon>Insecta</taxon>
        <taxon>Pterygota</taxon>
        <taxon>Palaeoptera</taxon>
        <taxon>Odonata</taxon>
        <taxon>Epiprocta</taxon>
        <taxon>Anisoptera</taxon>
        <taxon>Libelluloidea</taxon>
        <taxon>Libellulidae</taxon>
        <taxon>Ladona</taxon>
    </lineage>
</organism>
<dbReference type="CDD" id="cd01395">
    <property type="entry name" value="HMT_MBD"/>
    <property type="match status" value="1"/>
</dbReference>
<dbReference type="Pfam" id="PF18359">
    <property type="entry name" value="Tudor_5"/>
    <property type="match status" value="1"/>
</dbReference>
<gene>
    <name evidence="16" type="ORF">J437_LFUL002872</name>
</gene>
<evidence type="ECO:0000256" key="11">
    <source>
        <dbReference type="ARBA" id="ARBA00023163"/>
    </source>
</evidence>
<dbReference type="Gene3D" id="3.30.890.10">
    <property type="entry name" value="Methyl-cpg-binding Protein 2, Chain A"/>
    <property type="match status" value="1"/>
</dbReference>
<feature type="compositionally biased region" description="Basic and acidic residues" evidence="13">
    <location>
        <begin position="403"/>
        <end position="425"/>
    </location>
</feature>
<dbReference type="InterPro" id="IPR041292">
    <property type="entry name" value="Tudor_4"/>
</dbReference>
<dbReference type="Gene3D" id="2.30.30.140">
    <property type="match status" value="1"/>
</dbReference>
<feature type="domain" description="Pre-SET" evidence="14">
    <location>
        <begin position="623"/>
        <end position="695"/>
    </location>
</feature>
<reference evidence="16" key="1">
    <citation type="submission" date="2013-04" db="EMBL/GenBank/DDBJ databases">
        <authorList>
            <person name="Qu J."/>
            <person name="Murali S.C."/>
            <person name="Bandaranaike D."/>
            <person name="Bellair M."/>
            <person name="Blankenburg K."/>
            <person name="Chao H."/>
            <person name="Dinh H."/>
            <person name="Doddapaneni H."/>
            <person name="Downs B."/>
            <person name="Dugan-Rocha S."/>
            <person name="Elkadiri S."/>
            <person name="Gnanaolivu R.D."/>
            <person name="Hernandez B."/>
            <person name="Javaid M."/>
            <person name="Jayaseelan J.C."/>
            <person name="Lee S."/>
            <person name="Li M."/>
            <person name="Ming W."/>
            <person name="Munidasa M."/>
            <person name="Muniz J."/>
            <person name="Nguyen L."/>
            <person name="Ongeri F."/>
            <person name="Osuji N."/>
            <person name="Pu L.-L."/>
            <person name="Puazo M."/>
            <person name="Qu C."/>
            <person name="Quiroz J."/>
            <person name="Raj R."/>
            <person name="Weissenberger G."/>
            <person name="Xin Y."/>
            <person name="Zou X."/>
            <person name="Han Y."/>
            <person name="Richards S."/>
            <person name="Worley K."/>
            <person name="Muzny D."/>
            <person name="Gibbs R."/>
        </authorList>
    </citation>
    <scope>NUCLEOTIDE SEQUENCE</scope>
    <source>
        <strain evidence="16">Sampled in the wild</strain>
    </source>
</reference>
<dbReference type="InterPro" id="IPR047232">
    <property type="entry name" value="SETDB1/2-like_MBD"/>
</dbReference>
<evidence type="ECO:0000256" key="4">
    <source>
        <dbReference type="ARBA" id="ARBA00022679"/>
    </source>
</evidence>
<dbReference type="Proteomes" id="UP000792457">
    <property type="component" value="Unassembled WGS sequence"/>
</dbReference>
<keyword evidence="17" id="KW-1185">Reference proteome</keyword>
<dbReference type="GO" id="GO:0005634">
    <property type="term" value="C:nucleus"/>
    <property type="evidence" value="ECO:0007669"/>
    <property type="project" value="UniProtKB-SubCell"/>
</dbReference>
<comment type="caution">
    <text evidence="16">The sequence shown here is derived from an EMBL/GenBank/DDBJ whole genome shotgun (WGS) entry which is preliminary data.</text>
</comment>
<keyword evidence="9" id="KW-0156">Chromatin regulator</keyword>
<feature type="region of interest" description="Disordered" evidence="13">
    <location>
        <begin position="391"/>
        <end position="432"/>
    </location>
</feature>
<dbReference type="SUPFAM" id="SSF54171">
    <property type="entry name" value="DNA-binding domain"/>
    <property type="match status" value="1"/>
</dbReference>
<dbReference type="InterPro" id="IPR016177">
    <property type="entry name" value="DNA-bd_dom_sf"/>
</dbReference>
<evidence type="ECO:0000256" key="2">
    <source>
        <dbReference type="ARBA" id="ARBA00022491"/>
    </source>
</evidence>
<dbReference type="PROSITE" id="PS50867">
    <property type="entry name" value="PRE_SET"/>
    <property type="match status" value="1"/>
</dbReference>
<keyword evidence="7" id="KW-0677">Repeat</keyword>
<proteinExistence type="predicted"/>
<evidence type="ECO:0000259" key="14">
    <source>
        <dbReference type="PROSITE" id="PS50867"/>
    </source>
</evidence>
<dbReference type="AlphaFoldDB" id="A0A8K0P731"/>
<keyword evidence="6" id="KW-0479">Metal-binding</keyword>
<dbReference type="GO" id="GO:0008270">
    <property type="term" value="F:zinc ion binding"/>
    <property type="evidence" value="ECO:0007669"/>
    <property type="project" value="InterPro"/>
</dbReference>
<dbReference type="OrthoDB" id="5792673at2759"/>
<dbReference type="Pfam" id="PF18358">
    <property type="entry name" value="Tudor_4"/>
    <property type="match status" value="1"/>
</dbReference>
<dbReference type="GO" id="GO:0070828">
    <property type="term" value="P:heterochromatin organization"/>
    <property type="evidence" value="ECO:0007669"/>
    <property type="project" value="TreeGrafter"/>
</dbReference>
<evidence type="ECO:0000256" key="13">
    <source>
        <dbReference type="SAM" id="MobiDB-lite"/>
    </source>
</evidence>
<evidence type="ECO:0000256" key="1">
    <source>
        <dbReference type="ARBA" id="ARBA00004123"/>
    </source>
</evidence>
<accession>A0A8K0P731</accession>
<dbReference type="Pfam" id="PF01429">
    <property type="entry name" value="MBD"/>
    <property type="match status" value="1"/>
</dbReference>
<sequence>MCSELEVMGELQNTIDSLRNELFNAFAPIIEDTGSIEIIESNYIDNNSMESGRFGQRRSSFGSSMRSPNKLAPLTGVAMKKVTQVQRYTLDALASSELQNNHSDIVALETRPLANPGFLPPPGPLQRPRPKVGEIVHVMKTNYFGVWSKAKIQDVIERTTERYYRIKYESSYRKGQIMKVVTGRQMAYSTPCPTRIPVGTRVVAIFRDDENSGRTKPAGNTKESYYCGVVAECPKCNNNYSNEYQKYDGSKACMKYVRHEKILVVCESSDNVWEDIHPDSRDFIRKYLIAYPERPMVRLSKGHVLRTEWNGKWWVARVLEVDASLVHLHFDADGRTEWIYRGSTRLGPLYTEIANANARSQSIGNFNRSRCAGTASLKKLNLPYVEYTRGNEMESEQVSTPGRDNESRRERLGEEETEMRAKDGEGASTAAQPVVRAVARKSTSIQKKYEERRAEYGVPCFEDKMIKYNKNLNIKIKTYVQHQCGPKCLEGYPYPQECTKGQNPLAKPLLCGWIRQIVRHRGGTKRVVLYVAPCGRRIRNLVELHSYLRMTKSTMPIDLFDFDFWVHCLAEFTVLKHLSYIKEKVLIPAVNWVDYTYPRFVEYSTVRIPTPGVHLNLDPDFLVCCDCDDDCQDKEKCACWQLTIQGTRCSPSGQVDPSVGYMYKRLPEPVTTGIYECNSRCKCNDTCLNRVAQLPLQQRLQVFRTRDRGWGVQCLNDIPQGAFVCIYVGQLLTEQGANE</sequence>